<dbReference type="GO" id="GO:0003677">
    <property type="term" value="F:DNA binding"/>
    <property type="evidence" value="ECO:0007669"/>
    <property type="project" value="UniProtKB-KW"/>
</dbReference>
<dbReference type="NCBIfam" id="TIGR02937">
    <property type="entry name" value="sigma70-ECF"/>
    <property type="match status" value="1"/>
</dbReference>
<dbReference type="SUPFAM" id="SSF88946">
    <property type="entry name" value="Sigma2 domain of RNA polymerase sigma factors"/>
    <property type="match status" value="1"/>
</dbReference>
<dbReference type="GO" id="GO:0016987">
    <property type="term" value="F:sigma factor activity"/>
    <property type="evidence" value="ECO:0007669"/>
    <property type="project" value="UniProtKB-KW"/>
</dbReference>
<organism evidence="8 9">
    <name type="scientific">Umezawaea endophytica</name>
    <dbReference type="NCBI Taxonomy" id="1654476"/>
    <lineage>
        <taxon>Bacteria</taxon>
        <taxon>Bacillati</taxon>
        <taxon>Actinomycetota</taxon>
        <taxon>Actinomycetes</taxon>
        <taxon>Pseudonocardiales</taxon>
        <taxon>Pseudonocardiaceae</taxon>
        <taxon>Umezawaea</taxon>
    </lineage>
</organism>
<dbReference type="InterPro" id="IPR039425">
    <property type="entry name" value="RNA_pol_sigma-70-like"/>
</dbReference>
<dbReference type="RefSeq" id="WP_259625758.1">
    <property type="nucleotide sequence ID" value="NZ_JANYMP010000013.1"/>
</dbReference>
<dbReference type="InterPro" id="IPR014325">
    <property type="entry name" value="RNA_pol_sigma-E_actinobac"/>
</dbReference>
<dbReference type="AlphaFoldDB" id="A0A9X2VP31"/>
<dbReference type="Gene3D" id="1.10.1740.10">
    <property type="match status" value="1"/>
</dbReference>
<gene>
    <name evidence="8" type="ORF">NZH93_25685</name>
</gene>
<dbReference type="SUPFAM" id="SSF88659">
    <property type="entry name" value="Sigma3 and sigma4 domains of RNA polymerase sigma factors"/>
    <property type="match status" value="1"/>
</dbReference>
<feature type="domain" description="RNA polymerase sigma-70 region 2" evidence="6">
    <location>
        <begin position="11"/>
        <end position="74"/>
    </location>
</feature>
<keyword evidence="9" id="KW-1185">Reference proteome</keyword>
<evidence type="ECO:0000256" key="5">
    <source>
        <dbReference type="ARBA" id="ARBA00023163"/>
    </source>
</evidence>
<accession>A0A9X2VP31</accession>
<evidence type="ECO:0000313" key="9">
    <source>
        <dbReference type="Proteomes" id="UP001141259"/>
    </source>
</evidence>
<reference evidence="8" key="1">
    <citation type="submission" date="2022-08" db="EMBL/GenBank/DDBJ databases">
        <authorList>
            <person name="Tistechok S."/>
            <person name="Samborskyy M."/>
            <person name="Roman I."/>
        </authorList>
    </citation>
    <scope>NUCLEOTIDE SEQUENCE</scope>
    <source>
        <strain evidence="8">DSM 103496</strain>
    </source>
</reference>
<evidence type="ECO:0000259" key="7">
    <source>
        <dbReference type="Pfam" id="PF08281"/>
    </source>
</evidence>
<evidence type="ECO:0000256" key="4">
    <source>
        <dbReference type="ARBA" id="ARBA00023125"/>
    </source>
</evidence>
<evidence type="ECO:0000259" key="6">
    <source>
        <dbReference type="Pfam" id="PF04542"/>
    </source>
</evidence>
<keyword evidence="4" id="KW-0238">DNA-binding</keyword>
<sequence length="169" mass="19256">MSRGDRQFVEFVEANSARLMRAAHLLIGDRHQAEDAVQSALARTYASWSRVRNQDAYAYARRVLTNLTIDRWRRPIKEQVRDSFPDRPGPRDFTQDHAQQEWLMRVLGQLTPRERAIVVLRHYLDLSEAEVAAELKVSLGTVKSTNSRALAKLRITLSPAGATSGEETR</sequence>
<keyword evidence="5" id="KW-0804">Transcription</keyword>
<dbReference type="InterPro" id="IPR013324">
    <property type="entry name" value="RNA_pol_sigma_r3/r4-like"/>
</dbReference>
<dbReference type="Pfam" id="PF04542">
    <property type="entry name" value="Sigma70_r2"/>
    <property type="match status" value="1"/>
</dbReference>
<dbReference type="InterPro" id="IPR014284">
    <property type="entry name" value="RNA_pol_sigma-70_dom"/>
</dbReference>
<feature type="domain" description="RNA polymerase sigma factor 70 region 4 type 2" evidence="7">
    <location>
        <begin position="101"/>
        <end position="153"/>
    </location>
</feature>
<evidence type="ECO:0000313" key="8">
    <source>
        <dbReference type="EMBL" id="MCS7480261.1"/>
    </source>
</evidence>
<dbReference type="CDD" id="cd06171">
    <property type="entry name" value="Sigma70_r4"/>
    <property type="match status" value="1"/>
</dbReference>
<keyword evidence="3" id="KW-0731">Sigma factor</keyword>
<evidence type="ECO:0000256" key="3">
    <source>
        <dbReference type="ARBA" id="ARBA00023082"/>
    </source>
</evidence>
<dbReference type="Gene3D" id="1.10.10.10">
    <property type="entry name" value="Winged helix-like DNA-binding domain superfamily/Winged helix DNA-binding domain"/>
    <property type="match status" value="1"/>
</dbReference>
<evidence type="ECO:0000256" key="1">
    <source>
        <dbReference type="ARBA" id="ARBA00010641"/>
    </source>
</evidence>
<dbReference type="Proteomes" id="UP001141259">
    <property type="component" value="Unassembled WGS sequence"/>
</dbReference>
<dbReference type="InterPro" id="IPR007627">
    <property type="entry name" value="RNA_pol_sigma70_r2"/>
</dbReference>
<dbReference type="PANTHER" id="PTHR43133:SF50">
    <property type="entry name" value="ECF RNA POLYMERASE SIGMA FACTOR SIGM"/>
    <property type="match status" value="1"/>
</dbReference>
<dbReference type="Pfam" id="PF08281">
    <property type="entry name" value="Sigma70_r4_2"/>
    <property type="match status" value="1"/>
</dbReference>
<dbReference type="PANTHER" id="PTHR43133">
    <property type="entry name" value="RNA POLYMERASE ECF-TYPE SIGMA FACTO"/>
    <property type="match status" value="1"/>
</dbReference>
<name>A0A9X2VP31_9PSEU</name>
<dbReference type="InterPro" id="IPR013325">
    <property type="entry name" value="RNA_pol_sigma_r2"/>
</dbReference>
<dbReference type="InterPro" id="IPR036388">
    <property type="entry name" value="WH-like_DNA-bd_sf"/>
</dbReference>
<dbReference type="EMBL" id="JANYMP010000013">
    <property type="protein sequence ID" value="MCS7480261.1"/>
    <property type="molecule type" value="Genomic_DNA"/>
</dbReference>
<evidence type="ECO:0000256" key="2">
    <source>
        <dbReference type="ARBA" id="ARBA00023015"/>
    </source>
</evidence>
<dbReference type="InterPro" id="IPR013249">
    <property type="entry name" value="RNA_pol_sigma70_r4_t2"/>
</dbReference>
<dbReference type="GO" id="GO:0006352">
    <property type="term" value="P:DNA-templated transcription initiation"/>
    <property type="evidence" value="ECO:0007669"/>
    <property type="project" value="InterPro"/>
</dbReference>
<protein>
    <submittedName>
        <fullName evidence="8">SigE family RNA polymerase sigma factor</fullName>
    </submittedName>
</protein>
<comment type="caution">
    <text evidence="8">The sequence shown here is derived from an EMBL/GenBank/DDBJ whole genome shotgun (WGS) entry which is preliminary data.</text>
</comment>
<proteinExistence type="inferred from homology"/>
<dbReference type="NCBIfam" id="TIGR02983">
    <property type="entry name" value="SigE-fam_strep"/>
    <property type="match status" value="1"/>
</dbReference>
<keyword evidence="2" id="KW-0805">Transcription regulation</keyword>
<comment type="similarity">
    <text evidence="1">Belongs to the sigma-70 factor family. ECF subfamily.</text>
</comment>